<protein>
    <submittedName>
        <fullName evidence="1">Uncharacterized protein</fullName>
    </submittedName>
</protein>
<evidence type="ECO:0000313" key="1">
    <source>
        <dbReference type="EMBL" id="MBW87174.1"/>
    </source>
</evidence>
<accession>A0A2P2J116</accession>
<sequence length="43" mass="5257">MDQHIAIRIQYILHPHETWNTILKTNIHLKLEQRKKFLPKNPV</sequence>
<dbReference type="EMBL" id="GGEC01006691">
    <property type="protein sequence ID" value="MBW87174.1"/>
    <property type="molecule type" value="Transcribed_RNA"/>
</dbReference>
<reference evidence="1" key="1">
    <citation type="submission" date="2018-02" db="EMBL/GenBank/DDBJ databases">
        <title>Rhizophora mucronata_Transcriptome.</title>
        <authorList>
            <person name="Meera S.P."/>
            <person name="Sreeshan A."/>
            <person name="Augustine A."/>
        </authorList>
    </citation>
    <scope>NUCLEOTIDE SEQUENCE</scope>
    <source>
        <tissue evidence="1">Leaf</tissue>
    </source>
</reference>
<organism evidence="1">
    <name type="scientific">Rhizophora mucronata</name>
    <name type="common">Asiatic mangrove</name>
    <dbReference type="NCBI Taxonomy" id="61149"/>
    <lineage>
        <taxon>Eukaryota</taxon>
        <taxon>Viridiplantae</taxon>
        <taxon>Streptophyta</taxon>
        <taxon>Embryophyta</taxon>
        <taxon>Tracheophyta</taxon>
        <taxon>Spermatophyta</taxon>
        <taxon>Magnoliopsida</taxon>
        <taxon>eudicotyledons</taxon>
        <taxon>Gunneridae</taxon>
        <taxon>Pentapetalae</taxon>
        <taxon>rosids</taxon>
        <taxon>fabids</taxon>
        <taxon>Malpighiales</taxon>
        <taxon>Rhizophoraceae</taxon>
        <taxon>Rhizophora</taxon>
    </lineage>
</organism>
<name>A0A2P2J116_RHIMU</name>
<proteinExistence type="predicted"/>
<dbReference type="AlphaFoldDB" id="A0A2P2J116"/>